<protein>
    <recommendedName>
        <fullName evidence="1">F-box domain-containing protein</fullName>
    </recommendedName>
</protein>
<dbReference type="SUPFAM" id="SSF50965">
    <property type="entry name" value="Galactose oxidase, central domain"/>
    <property type="match status" value="1"/>
</dbReference>
<dbReference type="SUPFAM" id="SSF81383">
    <property type="entry name" value="F-box domain"/>
    <property type="match status" value="1"/>
</dbReference>
<dbReference type="InterPro" id="IPR001810">
    <property type="entry name" value="F-box_dom"/>
</dbReference>
<dbReference type="Proteomes" id="UP001472677">
    <property type="component" value="Unassembled WGS sequence"/>
</dbReference>
<feature type="domain" description="F-box" evidence="1">
    <location>
        <begin position="33"/>
        <end position="80"/>
    </location>
</feature>
<dbReference type="Pfam" id="PF03478">
    <property type="entry name" value="Beta-prop_KIB1-4"/>
    <property type="match status" value="1"/>
</dbReference>
<organism evidence="2 3">
    <name type="scientific">Hibiscus sabdariffa</name>
    <name type="common">roselle</name>
    <dbReference type="NCBI Taxonomy" id="183260"/>
    <lineage>
        <taxon>Eukaryota</taxon>
        <taxon>Viridiplantae</taxon>
        <taxon>Streptophyta</taxon>
        <taxon>Embryophyta</taxon>
        <taxon>Tracheophyta</taxon>
        <taxon>Spermatophyta</taxon>
        <taxon>Magnoliopsida</taxon>
        <taxon>eudicotyledons</taxon>
        <taxon>Gunneridae</taxon>
        <taxon>Pentapetalae</taxon>
        <taxon>rosids</taxon>
        <taxon>malvids</taxon>
        <taxon>Malvales</taxon>
        <taxon>Malvaceae</taxon>
        <taxon>Malvoideae</taxon>
        <taxon>Hibiscus</taxon>
    </lineage>
</organism>
<dbReference type="EMBL" id="JBBPBM010000011">
    <property type="protein sequence ID" value="KAK8563403.1"/>
    <property type="molecule type" value="Genomic_DNA"/>
</dbReference>
<evidence type="ECO:0000313" key="2">
    <source>
        <dbReference type="EMBL" id="KAK8563403.1"/>
    </source>
</evidence>
<dbReference type="PANTHER" id="PTHR33127">
    <property type="entry name" value="TRANSMEMBRANE PROTEIN"/>
    <property type="match status" value="1"/>
</dbReference>
<dbReference type="InterPro" id="IPR011043">
    <property type="entry name" value="Gal_Oxase/kelch_b-propeller"/>
</dbReference>
<dbReference type="Gene3D" id="1.20.1280.50">
    <property type="match status" value="1"/>
</dbReference>
<dbReference type="InterPro" id="IPR005174">
    <property type="entry name" value="KIB1-4_b-propeller"/>
</dbReference>
<sequence length="397" mass="45200">MARGKRRKLKLLAETVTGDETTAAEDGNERLELQTWSDLPVELLDLIMSGLPPGDNIRASVVCKRWHKVAVSLRALYQSPWLMYFPKGGNLCELYDPSGRKIYPLELPELRGSRVCYTKDGWLLLYRPRNNSVFFLNPFTREMISLPNFQLTAQGVAFSCAPTSTDCVVFTLTQDGPLGVTISTCHPGESEWTTVDHPSRLPFVSSFWDKVVFCNGAFYCLSLTGWVGVYYLPTQYWKVLAVSPPRFPDNFFAKHWWKGKYMTENNGNVLLIFASNSENPVVYKLDRSALEWKELVTLHGVTMFVSFLSSHSGIGLPGITANSVYFPKVRFFGKRCISYSLDDYRYYPRNQQYNWSEEDPFESIWIQPPQDLLTDLDSGVGLGPRFSQMEFAPSTEV</sequence>
<proteinExistence type="predicted"/>
<dbReference type="CDD" id="cd09917">
    <property type="entry name" value="F-box_SF"/>
    <property type="match status" value="1"/>
</dbReference>
<comment type="caution">
    <text evidence="2">The sequence shown here is derived from an EMBL/GenBank/DDBJ whole genome shotgun (WGS) entry which is preliminary data.</text>
</comment>
<dbReference type="PANTHER" id="PTHR33127:SF5">
    <property type="entry name" value="TRANSMEMBRANE PROTEIN"/>
    <property type="match status" value="1"/>
</dbReference>
<gene>
    <name evidence="2" type="ORF">V6N12_035551</name>
</gene>
<accession>A0ABR2EPR5</accession>
<name>A0ABR2EPR5_9ROSI</name>
<dbReference type="Pfam" id="PF12937">
    <property type="entry name" value="F-box-like"/>
    <property type="match status" value="1"/>
</dbReference>
<reference evidence="2 3" key="1">
    <citation type="journal article" date="2024" name="G3 (Bethesda)">
        <title>Genome assembly of Hibiscus sabdariffa L. provides insights into metabolisms of medicinal natural products.</title>
        <authorList>
            <person name="Kim T."/>
        </authorList>
    </citation>
    <scope>NUCLEOTIDE SEQUENCE [LARGE SCALE GENOMIC DNA]</scope>
    <source>
        <strain evidence="2">TK-2024</strain>
        <tissue evidence="2">Old leaves</tissue>
    </source>
</reference>
<evidence type="ECO:0000259" key="1">
    <source>
        <dbReference type="PROSITE" id="PS50181"/>
    </source>
</evidence>
<dbReference type="SMART" id="SM00256">
    <property type="entry name" value="FBOX"/>
    <property type="match status" value="1"/>
</dbReference>
<dbReference type="PROSITE" id="PS50181">
    <property type="entry name" value="FBOX"/>
    <property type="match status" value="1"/>
</dbReference>
<keyword evidence="3" id="KW-1185">Reference proteome</keyword>
<evidence type="ECO:0000313" key="3">
    <source>
        <dbReference type="Proteomes" id="UP001472677"/>
    </source>
</evidence>
<dbReference type="InterPro" id="IPR036047">
    <property type="entry name" value="F-box-like_dom_sf"/>
</dbReference>